<reference evidence="2" key="1">
    <citation type="submission" date="2024-04" db="EMBL/GenBank/DDBJ databases">
        <title>Mariniflexile litorale, isolated from the shallow sediments of the Sea of Japan.</title>
        <authorList>
            <person name="Romanenko L."/>
            <person name="Isaeva M."/>
        </authorList>
    </citation>
    <scope>NUCLEOTIDE SEQUENCE [LARGE SCALE GENOMIC DNA]</scope>
    <source>
        <strain evidence="2">KMM 9835</strain>
    </source>
</reference>
<evidence type="ECO:0000313" key="3">
    <source>
        <dbReference type="Proteomes" id="UP001224325"/>
    </source>
</evidence>
<accession>A0AAU7EF95</accession>
<dbReference type="EMBL" id="CP155618">
    <property type="protein sequence ID" value="XBL14754.1"/>
    <property type="molecule type" value="Genomic_DNA"/>
</dbReference>
<organism evidence="2 3">
    <name type="scientific">Mariniflexile litorale</name>
    <dbReference type="NCBI Taxonomy" id="3045158"/>
    <lineage>
        <taxon>Bacteria</taxon>
        <taxon>Pseudomonadati</taxon>
        <taxon>Bacteroidota</taxon>
        <taxon>Flavobacteriia</taxon>
        <taxon>Flavobacteriales</taxon>
        <taxon>Flavobacteriaceae</taxon>
        <taxon>Mariniflexile</taxon>
    </lineage>
</organism>
<dbReference type="AlphaFoldDB" id="A0AAU7EF95"/>
<dbReference type="KEGG" id="mlil:QLS71_001765"/>
<protein>
    <submittedName>
        <fullName evidence="2">Uncharacterized protein</fullName>
    </submittedName>
</protein>
<name>A0AAU7EF95_9FLAO</name>
<dbReference type="Proteomes" id="UP001224325">
    <property type="component" value="Chromosome"/>
</dbReference>
<feature type="chain" id="PRO_5043403144" evidence="1">
    <location>
        <begin position="17"/>
        <end position="103"/>
    </location>
</feature>
<dbReference type="RefSeq" id="WP_308991250.1">
    <property type="nucleotide sequence ID" value="NZ_CP155618.1"/>
</dbReference>
<gene>
    <name evidence="2" type="ORF">QLS71_001765</name>
</gene>
<keyword evidence="1" id="KW-0732">Signal</keyword>
<evidence type="ECO:0000313" key="2">
    <source>
        <dbReference type="EMBL" id="XBL14754.1"/>
    </source>
</evidence>
<evidence type="ECO:0000256" key="1">
    <source>
        <dbReference type="SAM" id="SignalP"/>
    </source>
</evidence>
<feature type="signal peptide" evidence="1">
    <location>
        <begin position="1"/>
        <end position="16"/>
    </location>
</feature>
<sequence>MKINFCILLTFLLAFAFGNTQSTTEDVKVKTNNTVSVSKNNKQVDVKNTVSSVDENVAILIDASQVKESIVRSNSDIRLYLNFLRNVDNLNVLFPKMNKVVKA</sequence>
<keyword evidence="3" id="KW-1185">Reference proteome</keyword>
<proteinExistence type="predicted"/>